<dbReference type="Pfam" id="PF02661">
    <property type="entry name" value="Fic"/>
    <property type="match status" value="1"/>
</dbReference>
<dbReference type="AlphaFoldDB" id="A0A6L5XCJ4"/>
<dbReference type="PROSITE" id="PS51459">
    <property type="entry name" value="FIDO"/>
    <property type="match status" value="1"/>
</dbReference>
<evidence type="ECO:0000256" key="1">
    <source>
        <dbReference type="PIRSR" id="PIRSR640198-1"/>
    </source>
</evidence>
<dbReference type="PANTHER" id="PTHR13504:SF38">
    <property type="entry name" value="FIDO DOMAIN-CONTAINING PROTEIN"/>
    <property type="match status" value="1"/>
</dbReference>
<comment type="caution">
    <text evidence="4">The sequence shown here is derived from an EMBL/GenBank/DDBJ whole genome shotgun (WGS) entry which is preliminary data.</text>
</comment>
<sequence>MEKAPKVSNGEVLRAMIKQASLPEAVRLLVQDINDHYEYWDKVKYKPLPQGFTHDDLWRLVVADRKRSDIMVWKKYHIHFALTSAMQLQCHKFDMNFGGSWESSALIPSSHRERYLESSLMEEAISSSQMEGAATTRKVAKEMLRKRTAPKDKSQQMIVNNYQTIQFIVAHKNEPLTQEMLLRVHRLMTYKTLEHEEDAGRFRNNNEVVVENAITHDVVHTPPAFEDLPQFVVELCKFFNDEQPTPFIHPIIKGIIIHFMLAYMHPFVDGNGRTSRALFYWYMLKQGYWLTEYLSISRIIYRSKRLYEKAFLYTETDNMDIGYFVSYNLRVLELAFQDLQSYLQRKIEERKVASTYLNIPNVNERQAEMIKIYADNPKDMYTVKDFQSRFMVTPTTIKSDLDYLVDIGMIKPVPLNKVKRGYVKGDKFDEVVSKLKK</sequence>
<dbReference type="Proteomes" id="UP000483362">
    <property type="component" value="Unassembled WGS sequence"/>
</dbReference>
<dbReference type="InterPro" id="IPR003812">
    <property type="entry name" value="Fido"/>
</dbReference>
<proteinExistence type="predicted"/>
<dbReference type="RefSeq" id="WP_154327603.1">
    <property type="nucleotide sequence ID" value="NZ_CP045696.1"/>
</dbReference>
<feature type="active site" evidence="1">
    <location>
        <position position="265"/>
    </location>
</feature>
<protein>
    <submittedName>
        <fullName evidence="4">Fic family protein</fullName>
    </submittedName>
</protein>
<keyword evidence="5" id="KW-1185">Reference proteome</keyword>
<dbReference type="EMBL" id="VULT01000005">
    <property type="protein sequence ID" value="MSS16993.1"/>
    <property type="molecule type" value="Genomic_DNA"/>
</dbReference>
<evidence type="ECO:0000256" key="2">
    <source>
        <dbReference type="PIRSR" id="PIRSR640198-2"/>
    </source>
</evidence>
<accession>A0A6L5XCJ4</accession>
<organism evidence="4 5">
    <name type="scientific">Sodaliphilus pleomorphus</name>
    <dbReference type="NCBI Taxonomy" id="2606626"/>
    <lineage>
        <taxon>Bacteria</taxon>
        <taxon>Pseudomonadati</taxon>
        <taxon>Bacteroidota</taxon>
        <taxon>Bacteroidia</taxon>
        <taxon>Bacteroidales</taxon>
        <taxon>Muribaculaceae</taxon>
        <taxon>Sodaliphilus</taxon>
    </lineage>
</organism>
<dbReference type="GO" id="GO:0005524">
    <property type="term" value="F:ATP binding"/>
    <property type="evidence" value="ECO:0007669"/>
    <property type="project" value="UniProtKB-KW"/>
</dbReference>
<keyword evidence="2" id="KW-0547">Nucleotide-binding</keyword>
<reference evidence="4 5" key="1">
    <citation type="submission" date="2019-08" db="EMBL/GenBank/DDBJ databases">
        <title>In-depth cultivation of the pig gut microbiome towards novel bacterial diversity and tailored functional studies.</title>
        <authorList>
            <person name="Wylensek D."/>
            <person name="Hitch T.C.A."/>
            <person name="Clavel T."/>
        </authorList>
    </citation>
    <scope>NUCLEOTIDE SEQUENCE [LARGE SCALE GENOMIC DNA]</scope>
    <source>
        <strain evidence="4 5">Oil-RF-744-WCA-WT-10</strain>
    </source>
</reference>
<keyword evidence="2" id="KW-0067">ATP-binding</keyword>
<feature type="binding site" evidence="2">
    <location>
        <begin position="269"/>
        <end position="276"/>
    </location>
    <ligand>
        <name>ATP</name>
        <dbReference type="ChEBI" id="CHEBI:30616"/>
    </ligand>
</feature>
<dbReference type="InterPro" id="IPR036597">
    <property type="entry name" value="Fido-like_dom_sf"/>
</dbReference>
<evidence type="ECO:0000313" key="5">
    <source>
        <dbReference type="Proteomes" id="UP000483362"/>
    </source>
</evidence>
<dbReference type="SUPFAM" id="SSF140931">
    <property type="entry name" value="Fic-like"/>
    <property type="match status" value="1"/>
</dbReference>
<feature type="binding site" evidence="2">
    <location>
        <begin position="210"/>
        <end position="220"/>
    </location>
    <ligand>
        <name>ATP</name>
        <dbReference type="ChEBI" id="CHEBI:30616"/>
    </ligand>
</feature>
<dbReference type="Gene3D" id="1.10.3290.10">
    <property type="entry name" value="Fido-like domain"/>
    <property type="match status" value="1"/>
</dbReference>
<evidence type="ECO:0000313" key="4">
    <source>
        <dbReference type="EMBL" id="MSS16993.1"/>
    </source>
</evidence>
<dbReference type="InterPro" id="IPR040198">
    <property type="entry name" value="Fido_containing"/>
</dbReference>
<gene>
    <name evidence="4" type="ORF">FYJ29_04335</name>
</gene>
<feature type="domain" description="Fido" evidence="3">
    <location>
        <begin position="176"/>
        <end position="330"/>
    </location>
</feature>
<dbReference type="PANTHER" id="PTHR13504">
    <property type="entry name" value="FIDO DOMAIN-CONTAINING PROTEIN DDB_G0283145"/>
    <property type="match status" value="1"/>
</dbReference>
<evidence type="ECO:0000259" key="3">
    <source>
        <dbReference type="PROSITE" id="PS51459"/>
    </source>
</evidence>
<name>A0A6L5XCJ4_9BACT</name>